<evidence type="ECO:0000313" key="1">
    <source>
        <dbReference type="EMBL" id="MBY4797301.1"/>
    </source>
</evidence>
<dbReference type="Proteomes" id="UP000700908">
    <property type="component" value="Unassembled WGS sequence"/>
</dbReference>
<dbReference type="InterPro" id="IPR003837">
    <property type="entry name" value="GatC"/>
</dbReference>
<gene>
    <name evidence="1" type="ORF">K6V98_02835</name>
</gene>
<comment type="caution">
    <text evidence="1">The sequence shown here is derived from an EMBL/GenBank/DDBJ whole genome shotgun (WGS) entry which is preliminary data.</text>
</comment>
<organism evidence="1 2">
    <name type="scientific">Collinsella ureilytica</name>
    <dbReference type="NCBI Taxonomy" id="2869515"/>
    <lineage>
        <taxon>Bacteria</taxon>
        <taxon>Bacillati</taxon>
        <taxon>Actinomycetota</taxon>
        <taxon>Coriobacteriia</taxon>
        <taxon>Coriobacteriales</taxon>
        <taxon>Coriobacteriaceae</taxon>
        <taxon>Collinsella</taxon>
    </lineage>
</organism>
<protein>
    <submittedName>
        <fullName evidence="1">Aspartyl/glutamyl-tRNA amidotransferase subunit C</fullName>
    </submittedName>
</protein>
<evidence type="ECO:0000313" key="2">
    <source>
        <dbReference type="Proteomes" id="UP000700908"/>
    </source>
</evidence>
<keyword evidence="2" id="KW-1185">Reference proteome</keyword>
<dbReference type="SUPFAM" id="SSF141000">
    <property type="entry name" value="Glu-tRNAGln amidotransferase C subunit"/>
    <property type="match status" value="1"/>
</dbReference>
<dbReference type="RefSeq" id="WP_222199070.1">
    <property type="nucleotide sequence ID" value="NZ_JAIMFO010000005.1"/>
</dbReference>
<sequence>MALTEREVVGIADYARIALEGDELKQMTAYLNEAVQMLEPVLAYAQEDVDPTFHPIGELANVMREDVLDAERALDIKTATAGAASVRDRMFRVPAILAEGGEG</sequence>
<dbReference type="EMBL" id="JAIMFO010000005">
    <property type="protein sequence ID" value="MBY4797301.1"/>
    <property type="molecule type" value="Genomic_DNA"/>
</dbReference>
<dbReference type="InterPro" id="IPR036113">
    <property type="entry name" value="Asp/Glu-ADT_sf_sub_c"/>
</dbReference>
<dbReference type="Pfam" id="PF02686">
    <property type="entry name" value="GatC"/>
    <property type="match status" value="1"/>
</dbReference>
<reference evidence="1 2" key="1">
    <citation type="submission" date="2021-08" db="EMBL/GenBank/DDBJ databases">
        <title>Collinsella faecalis sp. nov. isolated from swine faeces.</title>
        <authorList>
            <person name="Oh B.S."/>
            <person name="Lee J.H."/>
        </authorList>
    </citation>
    <scope>NUCLEOTIDE SEQUENCE [LARGE SCALE GENOMIC DNA]</scope>
    <source>
        <strain evidence="1 2">AGMB00827</strain>
    </source>
</reference>
<accession>A0ABS7MJP0</accession>
<proteinExistence type="predicted"/>
<name>A0ABS7MJP0_9ACTN</name>